<keyword evidence="2" id="KW-1185">Reference proteome</keyword>
<dbReference type="Ensembl" id="ENSPMRT00000028749.1">
    <property type="protein sequence ID" value="ENSPMRP00000027102.1"/>
    <property type="gene ID" value="ENSPMRG00000017488.1"/>
</dbReference>
<accession>A0A670JWF2</accession>
<organism evidence="1 2">
    <name type="scientific">Podarcis muralis</name>
    <name type="common">Wall lizard</name>
    <name type="synonym">Lacerta muralis</name>
    <dbReference type="NCBI Taxonomy" id="64176"/>
    <lineage>
        <taxon>Eukaryota</taxon>
        <taxon>Metazoa</taxon>
        <taxon>Chordata</taxon>
        <taxon>Craniata</taxon>
        <taxon>Vertebrata</taxon>
        <taxon>Euteleostomi</taxon>
        <taxon>Lepidosauria</taxon>
        <taxon>Squamata</taxon>
        <taxon>Bifurcata</taxon>
        <taxon>Unidentata</taxon>
        <taxon>Episquamata</taxon>
        <taxon>Laterata</taxon>
        <taxon>Lacertibaenia</taxon>
        <taxon>Lacertidae</taxon>
        <taxon>Podarcis</taxon>
    </lineage>
</organism>
<dbReference type="AlphaFoldDB" id="A0A670JWF2"/>
<evidence type="ECO:0000313" key="2">
    <source>
        <dbReference type="Proteomes" id="UP000472272"/>
    </source>
</evidence>
<name>A0A670JWF2_PODMU</name>
<reference evidence="1 2" key="1">
    <citation type="journal article" date="2019" name="Proc. Natl. Acad. Sci. U.S.A.">
        <title>Regulatory changes in pterin and carotenoid genes underlie balanced color polymorphisms in the wall lizard.</title>
        <authorList>
            <person name="Andrade P."/>
            <person name="Pinho C."/>
            <person name="Perez I de Lanuza G."/>
            <person name="Afonso S."/>
            <person name="Brejcha J."/>
            <person name="Rubin C.J."/>
            <person name="Wallerman O."/>
            <person name="Pereira P."/>
            <person name="Sabatino S.J."/>
            <person name="Bellati A."/>
            <person name="Pellitteri-Rosa D."/>
            <person name="Bosakova Z."/>
            <person name="Bunikis I."/>
            <person name="Carretero M.A."/>
            <person name="Feiner N."/>
            <person name="Marsik P."/>
            <person name="Pauperio F."/>
            <person name="Salvi D."/>
            <person name="Soler L."/>
            <person name="While G.M."/>
            <person name="Uller T."/>
            <person name="Font E."/>
            <person name="Andersson L."/>
            <person name="Carneiro M."/>
        </authorList>
    </citation>
    <scope>NUCLEOTIDE SEQUENCE</scope>
</reference>
<protein>
    <submittedName>
        <fullName evidence="1">Uncharacterized protein</fullName>
    </submittedName>
</protein>
<reference evidence="1" key="2">
    <citation type="submission" date="2025-08" db="UniProtKB">
        <authorList>
            <consortium name="Ensembl"/>
        </authorList>
    </citation>
    <scope>IDENTIFICATION</scope>
</reference>
<proteinExistence type="predicted"/>
<dbReference type="Proteomes" id="UP000472272">
    <property type="component" value="Chromosome 15"/>
</dbReference>
<reference evidence="1" key="3">
    <citation type="submission" date="2025-09" db="UniProtKB">
        <authorList>
            <consortium name="Ensembl"/>
        </authorList>
    </citation>
    <scope>IDENTIFICATION</scope>
</reference>
<evidence type="ECO:0000313" key="1">
    <source>
        <dbReference type="Ensembl" id="ENSPMRP00000027102.1"/>
    </source>
</evidence>
<sequence>MDISPPKRMPVFTLNSAFCGILWYLTPTNFFIPPPEVSSPTPHLNNMNTHNPPLRFLEAKWPHGGIIQVPWLPDKKY</sequence>